<accession>A0AAV5GDH3</accession>
<organism evidence="8 9">
    <name type="scientific">Rhodotorula paludigena</name>
    <dbReference type="NCBI Taxonomy" id="86838"/>
    <lineage>
        <taxon>Eukaryota</taxon>
        <taxon>Fungi</taxon>
        <taxon>Dikarya</taxon>
        <taxon>Basidiomycota</taxon>
        <taxon>Pucciniomycotina</taxon>
        <taxon>Microbotryomycetes</taxon>
        <taxon>Sporidiobolales</taxon>
        <taxon>Sporidiobolaceae</taxon>
        <taxon>Rhodotorula</taxon>
    </lineage>
</organism>
<sequence>MTAAQDLPYGFSPDSAAVEFGDHYDSLQLEDDDYALGDDDLVDASLDLDAGDGSLAASSAAPKKGKRSNNRKGPHNADKRANHNAVERKRRESLNGRFIDLARALPTMSHIKRPSKAVIVSKALDFVYDSAAREHTLIKENNELRCEVDQLRARLGMPALPPPNPLPDRKMATQATLRKTKKMTMQPPASFASVVKQEDQPVPHFAAAASASPPAPVAPSPSSSVAGHPSPSSSITSSAAPSTLFDSMISPHHAGSVPAYHPSMYSASPDLTGSPAEVRAASSHGLPPAASVQFPSTLLPPTTSAHNPHAYAAAAMLNPTLMHAHLASMLGWSAAATGAPAFNPQLLAAAVQQQQQAFAAGATLGPAPSAVELGLPYATQQQQQSGTSLFAFAGSPVDGVSY</sequence>
<keyword evidence="4" id="KW-0804">Transcription</keyword>
<evidence type="ECO:0000256" key="6">
    <source>
        <dbReference type="SAM" id="MobiDB-lite"/>
    </source>
</evidence>
<feature type="compositionally biased region" description="Basic and acidic residues" evidence="6">
    <location>
        <begin position="75"/>
        <end position="90"/>
    </location>
</feature>
<keyword evidence="3" id="KW-0010">Activator</keyword>
<dbReference type="Proteomes" id="UP001342314">
    <property type="component" value="Unassembled WGS sequence"/>
</dbReference>
<dbReference type="Pfam" id="PF00010">
    <property type="entry name" value="HLH"/>
    <property type="match status" value="1"/>
</dbReference>
<dbReference type="PANTHER" id="PTHR10328">
    <property type="entry name" value="PROTEIN MAX MYC-ASSOCIATED FACTOR X"/>
    <property type="match status" value="1"/>
</dbReference>
<reference evidence="8 9" key="1">
    <citation type="submission" date="2021-12" db="EMBL/GenBank/DDBJ databases">
        <title>High titer production of polyol ester of fatty acids by Rhodotorula paludigena BS15 towards product separation-free biomass refinery.</title>
        <authorList>
            <person name="Mano J."/>
            <person name="Ono H."/>
            <person name="Tanaka T."/>
            <person name="Naito K."/>
            <person name="Sushida H."/>
            <person name="Ike M."/>
            <person name="Tokuyasu K."/>
            <person name="Kitaoka M."/>
        </authorList>
    </citation>
    <scope>NUCLEOTIDE SEQUENCE [LARGE SCALE GENOMIC DNA]</scope>
    <source>
        <strain evidence="8 9">BS15</strain>
    </source>
</reference>
<feature type="region of interest" description="Disordered" evidence="6">
    <location>
        <begin position="207"/>
        <end position="239"/>
    </location>
</feature>
<feature type="compositionally biased region" description="Low complexity" evidence="6">
    <location>
        <begin position="220"/>
        <end position="239"/>
    </location>
</feature>
<dbReference type="SUPFAM" id="SSF47459">
    <property type="entry name" value="HLH, helix-loop-helix DNA-binding domain"/>
    <property type="match status" value="1"/>
</dbReference>
<evidence type="ECO:0000256" key="1">
    <source>
        <dbReference type="ARBA" id="ARBA00023015"/>
    </source>
</evidence>
<feature type="domain" description="BHLH" evidence="7">
    <location>
        <begin position="78"/>
        <end position="130"/>
    </location>
</feature>
<gene>
    <name evidence="8" type="ORF">Rhopal_000341-T1</name>
</gene>
<evidence type="ECO:0000256" key="2">
    <source>
        <dbReference type="ARBA" id="ARBA00023125"/>
    </source>
</evidence>
<dbReference type="PANTHER" id="PTHR10328:SF3">
    <property type="entry name" value="PROTEIN MAX"/>
    <property type="match status" value="1"/>
</dbReference>
<evidence type="ECO:0000313" key="8">
    <source>
        <dbReference type="EMBL" id="GJN87392.1"/>
    </source>
</evidence>
<dbReference type="GO" id="GO:0045944">
    <property type="term" value="P:positive regulation of transcription by RNA polymerase II"/>
    <property type="evidence" value="ECO:0007669"/>
    <property type="project" value="TreeGrafter"/>
</dbReference>
<evidence type="ECO:0000256" key="5">
    <source>
        <dbReference type="ARBA" id="ARBA00023242"/>
    </source>
</evidence>
<keyword evidence="2" id="KW-0238">DNA-binding</keyword>
<dbReference type="EMBL" id="BQKY01000001">
    <property type="protein sequence ID" value="GJN87392.1"/>
    <property type="molecule type" value="Genomic_DNA"/>
</dbReference>
<evidence type="ECO:0000259" key="7">
    <source>
        <dbReference type="PROSITE" id="PS50888"/>
    </source>
</evidence>
<feature type="compositionally biased region" description="Basic residues" evidence="6">
    <location>
        <begin position="63"/>
        <end position="74"/>
    </location>
</feature>
<dbReference type="GO" id="GO:0003700">
    <property type="term" value="F:DNA-binding transcription factor activity"/>
    <property type="evidence" value="ECO:0007669"/>
    <property type="project" value="TreeGrafter"/>
</dbReference>
<dbReference type="Gene3D" id="4.10.280.10">
    <property type="entry name" value="Helix-loop-helix DNA-binding domain"/>
    <property type="match status" value="1"/>
</dbReference>
<dbReference type="PROSITE" id="PS50888">
    <property type="entry name" value="BHLH"/>
    <property type="match status" value="1"/>
</dbReference>
<dbReference type="InterPro" id="IPR011598">
    <property type="entry name" value="bHLH_dom"/>
</dbReference>
<dbReference type="GO" id="GO:0003677">
    <property type="term" value="F:DNA binding"/>
    <property type="evidence" value="ECO:0007669"/>
    <property type="project" value="UniProtKB-KW"/>
</dbReference>
<evidence type="ECO:0000256" key="3">
    <source>
        <dbReference type="ARBA" id="ARBA00023159"/>
    </source>
</evidence>
<name>A0AAV5GDH3_9BASI</name>
<dbReference type="InterPro" id="IPR036638">
    <property type="entry name" value="HLH_DNA-bd_sf"/>
</dbReference>
<keyword evidence="5" id="KW-0539">Nucleus</keyword>
<comment type="caution">
    <text evidence="8">The sequence shown here is derived from an EMBL/GenBank/DDBJ whole genome shotgun (WGS) entry which is preliminary data.</text>
</comment>
<dbReference type="GO" id="GO:0046983">
    <property type="term" value="F:protein dimerization activity"/>
    <property type="evidence" value="ECO:0007669"/>
    <property type="project" value="InterPro"/>
</dbReference>
<evidence type="ECO:0000313" key="9">
    <source>
        <dbReference type="Proteomes" id="UP001342314"/>
    </source>
</evidence>
<dbReference type="GO" id="GO:0090575">
    <property type="term" value="C:RNA polymerase II transcription regulator complex"/>
    <property type="evidence" value="ECO:0007669"/>
    <property type="project" value="TreeGrafter"/>
</dbReference>
<dbReference type="AlphaFoldDB" id="A0AAV5GDH3"/>
<proteinExistence type="predicted"/>
<dbReference type="SMART" id="SM00353">
    <property type="entry name" value="HLH"/>
    <property type="match status" value="1"/>
</dbReference>
<feature type="region of interest" description="Disordered" evidence="6">
    <location>
        <begin position="53"/>
        <end position="90"/>
    </location>
</feature>
<evidence type="ECO:0000256" key="4">
    <source>
        <dbReference type="ARBA" id="ARBA00023163"/>
    </source>
</evidence>
<protein>
    <recommendedName>
        <fullName evidence="7">BHLH domain-containing protein</fullName>
    </recommendedName>
</protein>
<keyword evidence="9" id="KW-1185">Reference proteome</keyword>
<keyword evidence="1" id="KW-0805">Transcription regulation</keyword>